<proteinExistence type="predicted"/>
<evidence type="ECO:0000313" key="2">
    <source>
        <dbReference type="Proteomes" id="UP001235343"/>
    </source>
</evidence>
<dbReference type="Proteomes" id="UP001235343">
    <property type="component" value="Unassembled WGS sequence"/>
</dbReference>
<sequence>MALDEPQADDEVQEINGIVVAIDPIIKDQTNSLILDCQEQDGEKGLVLQGIEDCC</sequence>
<keyword evidence="2" id="KW-1185">Reference proteome</keyword>
<name>A0ABT7L7N2_9BACI</name>
<organism evidence="1 2">
    <name type="scientific">Aquibacillus rhizosphaerae</name>
    <dbReference type="NCBI Taxonomy" id="3051431"/>
    <lineage>
        <taxon>Bacteria</taxon>
        <taxon>Bacillati</taxon>
        <taxon>Bacillota</taxon>
        <taxon>Bacilli</taxon>
        <taxon>Bacillales</taxon>
        <taxon>Bacillaceae</taxon>
        <taxon>Aquibacillus</taxon>
    </lineage>
</organism>
<evidence type="ECO:0000313" key="1">
    <source>
        <dbReference type="EMBL" id="MDL4841220.1"/>
    </source>
</evidence>
<dbReference type="EMBL" id="JASTZU010000037">
    <property type="protein sequence ID" value="MDL4841220.1"/>
    <property type="molecule type" value="Genomic_DNA"/>
</dbReference>
<protein>
    <submittedName>
        <fullName evidence="1">Uncharacterized protein</fullName>
    </submittedName>
</protein>
<dbReference type="RefSeq" id="WP_285932440.1">
    <property type="nucleotide sequence ID" value="NZ_JASTZU010000037.1"/>
</dbReference>
<gene>
    <name evidence="1" type="ORF">QQS35_12230</name>
</gene>
<comment type="caution">
    <text evidence="1">The sequence shown here is derived from an EMBL/GenBank/DDBJ whole genome shotgun (WGS) entry which is preliminary data.</text>
</comment>
<reference evidence="1 2" key="1">
    <citation type="submission" date="2023-06" db="EMBL/GenBank/DDBJ databases">
        <title>Aquibacillus rhizosphaerae LR5S19.</title>
        <authorList>
            <person name="Sun J.-Q."/>
        </authorList>
    </citation>
    <scope>NUCLEOTIDE SEQUENCE [LARGE SCALE GENOMIC DNA]</scope>
    <source>
        <strain evidence="1 2">LR5S19</strain>
    </source>
</reference>
<accession>A0ABT7L7N2</accession>